<comment type="caution">
    <text evidence="8">The sequence shown here is derived from an EMBL/GenBank/DDBJ whole genome shotgun (WGS) entry which is preliminary data.</text>
</comment>
<evidence type="ECO:0000256" key="7">
    <source>
        <dbReference type="SAM" id="Phobius"/>
    </source>
</evidence>
<dbReference type="Pfam" id="PF12796">
    <property type="entry name" value="Ank_2"/>
    <property type="match status" value="1"/>
</dbReference>
<dbReference type="Pfam" id="PF01544">
    <property type="entry name" value="CorA"/>
    <property type="match status" value="1"/>
</dbReference>
<gene>
    <name evidence="8" type="ORF">PGQ11_001934</name>
</gene>
<evidence type="ECO:0000313" key="9">
    <source>
        <dbReference type="Proteomes" id="UP001390339"/>
    </source>
</evidence>
<feature type="transmembrane region" description="Helical" evidence="7">
    <location>
        <begin position="843"/>
        <end position="863"/>
    </location>
</feature>
<dbReference type="SMART" id="SM00248">
    <property type="entry name" value="ANK"/>
    <property type="match status" value="3"/>
</dbReference>
<evidence type="ECO:0000256" key="2">
    <source>
        <dbReference type="ARBA" id="ARBA00022692"/>
    </source>
</evidence>
<dbReference type="Pfam" id="PF00023">
    <property type="entry name" value="Ank"/>
    <property type="match status" value="1"/>
</dbReference>
<evidence type="ECO:0000256" key="4">
    <source>
        <dbReference type="ARBA" id="ARBA00023136"/>
    </source>
</evidence>
<dbReference type="InterPro" id="IPR050829">
    <property type="entry name" value="CorA_MIT"/>
</dbReference>
<reference evidence="8 9" key="1">
    <citation type="journal article" date="2024" name="IMA Fungus">
        <title>Apiospora arundinis, a panoply of carbohydrate-active enzymes and secondary metabolites.</title>
        <authorList>
            <person name="Sorensen T."/>
            <person name="Petersen C."/>
            <person name="Muurmann A.T."/>
            <person name="Christiansen J.V."/>
            <person name="Brundto M.L."/>
            <person name="Overgaard C.K."/>
            <person name="Boysen A.T."/>
            <person name="Wollenberg R.D."/>
            <person name="Larsen T.O."/>
            <person name="Sorensen J.L."/>
            <person name="Nielsen K.L."/>
            <person name="Sondergaard T.E."/>
        </authorList>
    </citation>
    <scope>NUCLEOTIDE SEQUENCE [LARGE SCALE GENOMIC DNA]</scope>
    <source>
        <strain evidence="8 9">AAU 773</strain>
    </source>
</reference>
<feature type="transmembrane region" description="Helical" evidence="7">
    <location>
        <begin position="950"/>
        <end position="973"/>
    </location>
</feature>
<sequence length="997" mass="111783">MLGDMMDEVPGFTKNAFDEGARDETRPGSPASRSVHLSSSHQSTQPPLSTIRKDSSKVLEESHCGSQLKPQLNAEHGVQHVLSTDAQRSELHKRIKHHDLEHLDEIVDGEIDLEVEDEHGEKPLYLSTRLGLLDVVQLLLEKGASVESQNTRSLNFPNALHQAVDKNSLPIAEVLLRHGANVNASDWNGTTPLAISVLKRELKMVDLLLQYGADKDAMHGNGVTITSLAEGSPEIQSLLQAPPLLQGPSTAQGQTTKPPKKLPQSDVTVPINDKNKMISLHNFSAVIIDFFLMENSERRMMQSLSVFDLLYGDEALRKPPQHGVLLGRKPDFRWYHLPENNMDWVRALIHNHAALAFPGFTVLPDEFKHEAGLKGNRDKHHTKTPMSFMRPKCQSFNIGPDGNASDHENLVAFMPYLHHESQPRQQAVSEDLKQLLDKDSDAAEAPVVDPPVPGLAGDPTNWPFQTPGGPYKHLIKGYMNTAPNDEEMHFQLRRTLDQYFFPGLDTTGRDQDQVVYRYTKERYPEPRLFMVDQLWLWVLNGDTLITCASNGLEGLVNAGEAGRTTANERNPAPAYHINPLFPFRQSQRQKAKKRTRQWAVELAQGWYSMEQFPANIASEWHNYNVPSLDGYALNVHRKIIKHLNLPNRAPIKSAYELAILAANYCTAVFDPNQTPEQFQFFDFFERSITRAGGEASELRQQLREAGAKPDGAESQARLHTRREFDLLAETDDIQEELGILRRVLADARDVKTRLDTISAKLGHNTQQFVHDGGIMFKEYDEVEGHLERIDAMEQRVRRTSETLSYLLDQKQKRANYEGALASVSYAKQRAEIAAESARQGRTLTLFTVVTIVFLPLSFMSAFFAINIDVFPTNEDGKLELGYVLKYMLGISCGLSVPFIFVAFKQDSIAHWTRTTTDRLTGYSRYFTLLGINAIVLAVIGTGSLRSEVKVGAMIPTALFGLFFVLLLVVRWIYSLVRREQSAAAAGASSRQSVATNS</sequence>
<dbReference type="Gene3D" id="1.20.58.340">
    <property type="entry name" value="Magnesium transport protein CorA, transmembrane region"/>
    <property type="match status" value="1"/>
</dbReference>
<dbReference type="InterPro" id="IPR002110">
    <property type="entry name" value="Ankyrin_rpt"/>
</dbReference>
<dbReference type="Proteomes" id="UP001390339">
    <property type="component" value="Unassembled WGS sequence"/>
</dbReference>
<keyword evidence="4 7" id="KW-0472">Membrane</keyword>
<feature type="repeat" description="ANK" evidence="5">
    <location>
        <begin position="155"/>
        <end position="187"/>
    </location>
</feature>
<dbReference type="PANTHER" id="PTHR47685">
    <property type="entry name" value="MAGNESIUM TRANSPORT PROTEIN CORA"/>
    <property type="match status" value="1"/>
</dbReference>
<evidence type="ECO:0000256" key="6">
    <source>
        <dbReference type="SAM" id="MobiDB-lite"/>
    </source>
</evidence>
<dbReference type="SUPFAM" id="SSF144083">
    <property type="entry name" value="Magnesium transport protein CorA, transmembrane region"/>
    <property type="match status" value="1"/>
</dbReference>
<keyword evidence="3 7" id="KW-1133">Transmembrane helix</keyword>
<dbReference type="InterPro" id="IPR002523">
    <property type="entry name" value="MgTranspt_CorA/ZnTranspt_ZntB"/>
</dbReference>
<feature type="compositionally biased region" description="Low complexity" evidence="6">
    <location>
        <begin position="29"/>
        <end position="43"/>
    </location>
</feature>
<protein>
    <submittedName>
        <fullName evidence="8">Ankyrin repeat and SOCS box protein 10</fullName>
    </submittedName>
</protein>
<feature type="transmembrane region" description="Helical" evidence="7">
    <location>
        <begin position="883"/>
        <end position="903"/>
    </location>
</feature>
<dbReference type="SUPFAM" id="SSF48403">
    <property type="entry name" value="Ankyrin repeat"/>
    <property type="match status" value="1"/>
</dbReference>
<dbReference type="PROSITE" id="PS50088">
    <property type="entry name" value="ANK_REPEAT"/>
    <property type="match status" value="3"/>
</dbReference>
<dbReference type="PROSITE" id="PS50297">
    <property type="entry name" value="ANK_REP_REGION"/>
    <property type="match status" value="3"/>
</dbReference>
<feature type="compositionally biased region" description="Polar residues" evidence="6">
    <location>
        <begin position="247"/>
        <end position="257"/>
    </location>
</feature>
<keyword evidence="5" id="KW-0040">ANK repeat</keyword>
<feature type="transmembrane region" description="Helical" evidence="7">
    <location>
        <begin position="924"/>
        <end position="944"/>
    </location>
</feature>
<proteinExistence type="predicted"/>
<feature type="region of interest" description="Disordered" evidence="6">
    <location>
        <begin position="244"/>
        <end position="266"/>
    </location>
</feature>
<name>A0ABR2JGM6_9PEZI</name>
<feature type="region of interest" description="Disordered" evidence="6">
    <location>
        <begin position="1"/>
        <end position="56"/>
    </location>
</feature>
<evidence type="ECO:0000256" key="3">
    <source>
        <dbReference type="ARBA" id="ARBA00022989"/>
    </source>
</evidence>
<comment type="subcellular location">
    <subcellularLocation>
        <location evidence="1">Membrane</location>
        <topology evidence="1">Multi-pass membrane protein</topology>
    </subcellularLocation>
</comment>
<dbReference type="Gene3D" id="1.25.40.20">
    <property type="entry name" value="Ankyrin repeat-containing domain"/>
    <property type="match status" value="1"/>
</dbReference>
<dbReference type="EMBL" id="JAPCWZ010000002">
    <property type="protein sequence ID" value="KAK8876988.1"/>
    <property type="molecule type" value="Genomic_DNA"/>
</dbReference>
<feature type="repeat" description="ANK" evidence="5">
    <location>
        <begin position="188"/>
        <end position="220"/>
    </location>
</feature>
<dbReference type="InterPro" id="IPR036770">
    <property type="entry name" value="Ankyrin_rpt-contain_sf"/>
</dbReference>
<organism evidence="8 9">
    <name type="scientific">Apiospora arundinis</name>
    <dbReference type="NCBI Taxonomy" id="335852"/>
    <lineage>
        <taxon>Eukaryota</taxon>
        <taxon>Fungi</taxon>
        <taxon>Dikarya</taxon>
        <taxon>Ascomycota</taxon>
        <taxon>Pezizomycotina</taxon>
        <taxon>Sordariomycetes</taxon>
        <taxon>Xylariomycetidae</taxon>
        <taxon>Amphisphaeriales</taxon>
        <taxon>Apiosporaceae</taxon>
        <taxon>Apiospora</taxon>
    </lineage>
</organism>
<evidence type="ECO:0000256" key="5">
    <source>
        <dbReference type="PROSITE-ProRule" id="PRU00023"/>
    </source>
</evidence>
<dbReference type="InterPro" id="IPR045863">
    <property type="entry name" value="CorA_TM1_TM2"/>
</dbReference>
<evidence type="ECO:0000256" key="1">
    <source>
        <dbReference type="ARBA" id="ARBA00004141"/>
    </source>
</evidence>
<evidence type="ECO:0000313" key="8">
    <source>
        <dbReference type="EMBL" id="KAK8876988.1"/>
    </source>
</evidence>
<keyword evidence="2 7" id="KW-0812">Transmembrane</keyword>
<feature type="compositionally biased region" description="Basic and acidic residues" evidence="6">
    <location>
        <begin position="16"/>
        <end position="26"/>
    </location>
</feature>
<accession>A0ABR2JGM6</accession>
<feature type="repeat" description="ANK" evidence="5">
    <location>
        <begin position="119"/>
        <end position="151"/>
    </location>
</feature>
<dbReference type="PANTHER" id="PTHR47685:SF1">
    <property type="entry name" value="MAGNESIUM TRANSPORT PROTEIN CORA"/>
    <property type="match status" value="1"/>
</dbReference>
<keyword evidence="9" id="KW-1185">Reference proteome</keyword>